<proteinExistence type="predicted"/>
<dbReference type="AlphaFoldDB" id="A0A6P8ZX78"/>
<dbReference type="GO" id="GO:0008270">
    <property type="term" value="F:zinc ion binding"/>
    <property type="evidence" value="ECO:0007669"/>
    <property type="project" value="UniProtKB-KW"/>
</dbReference>
<dbReference type="Pfam" id="PF13909">
    <property type="entry name" value="zf-H2C2_5"/>
    <property type="match status" value="1"/>
</dbReference>
<dbReference type="GeneID" id="117650412"/>
<keyword evidence="3" id="KW-1185">Reference proteome</keyword>
<feature type="domain" description="C2H2-type" evidence="2">
    <location>
        <begin position="46"/>
        <end position="73"/>
    </location>
</feature>
<dbReference type="SMART" id="SM00355">
    <property type="entry name" value="ZnF_C2H2"/>
    <property type="match status" value="2"/>
</dbReference>
<protein>
    <submittedName>
        <fullName evidence="4">Longitudinals lacking protein, isoforms A/B/D/L-like</fullName>
    </submittedName>
</protein>
<dbReference type="SUPFAM" id="SSF57667">
    <property type="entry name" value="beta-beta-alpha zinc fingers"/>
    <property type="match status" value="1"/>
</dbReference>
<dbReference type="PROSITE" id="PS50157">
    <property type="entry name" value="ZINC_FINGER_C2H2_2"/>
    <property type="match status" value="1"/>
</dbReference>
<keyword evidence="1" id="KW-0862">Zinc</keyword>
<dbReference type="InterPro" id="IPR013087">
    <property type="entry name" value="Znf_C2H2_type"/>
</dbReference>
<dbReference type="InParanoid" id="A0A6P8ZX78"/>
<gene>
    <name evidence="4" type="primary">LOC117650412</name>
</gene>
<dbReference type="PROSITE" id="PS00028">
    <property type="entry name" value="ZINC_FINGER_C2H2_1"/>
    <property type="match status" value="1"/>
</dbReference>
<dbReference type="RefSeq" id="XP_034249725.1">
    <property type="nucleotide sequence ID" value="XM_034393834.1"/>
</dbReference>
<evidence type="ECO:0000313" key="3">
    <source>
        <dbReference type="Proteomes" id="UP000515158"/>
    </source>
</evidence>
<keyword evidence="1" id="KW-0863">Zinc-finger</keyword>
<sequence length="104" mass="12451">MFLLIGIGFIRKDDILNSWVLMNNYHTRDALSEHQENENRFQSQSHHCDKCNRIYSHQQSLRNHQKFECGKVAQFACSYCDYRCKRKGNMKTHIIHVHSRVLQN</sequence>
<name>A0A6P8ZX78_THRPL</name>
<dbReference type="InterPro" id="IPR036236">
    <property type="entry name" value="Znf_C2H2_sf"/>
</dbReference>
<keyword evidence="1" id="KW-0479">Metal-binding</keyword>
<dbReference type="Proteomes" id="UP000515158">
    <property type="component" value="Unplaced"/>
</dbReference>
<evidence type="ECO:0000256" key="1">
    <source>
        <dbReference type="PROSITE-ProRule" id="PRU00042"/>
    </source>
</evidence>
<evidence type="ECO:0000313" key="4">
    <source>
        <dbReference type="RefSeq" id="XP_034249725.1"/>
    </source>
</evidence>
<dbReference type="KEGG" id="tpal:117650412"/>
<evidence type="ECO:0000259" key="2">
    <source>
        <dbReference type="PROSITE" id="PS50157"/>
    </source>
</evidence>
<dbReference type="OrthoDB" id="10004641at2759"/>
<organism evidence="4">
    <name type="scientific">Thrips palmi</name>
    <name type="common">Melon thrips</name>
    <dbReference type="NCBI Taxonomy" id="161013"/>
    <lineage>
        <taxon>Eukaryota</taxon>
        <taxon>Metazoa</taxon>
        <taxon>Ecdysozoa</taxon>
        <taxon>Arthropoda</taxon>
        <taxon>Hexapoda</taxon>
        <taxon>Insecta</taxon>
        <taxon>Pterygota</taxon>
        <taxon>Neoptera</taxon>
        <taxon>Paraneoptera</taxon>
        <taxon>Thysanoptera</taxon>
        <taxon>Terebrantia</taxon>
        <taxon>Thripoidea</taxon>
        <taxon>Thripidae</taxon>
        <taxon>Thrips</taxon>
    </lineage>
</organism>
<dbReference type="Gene3D" id="3.30.160.60">
    <property type="entry name" value="Classic Zinc Finger"/>
    <property type="match status" value="1"/>
</dbReference>
<accession>A0A6P8ZX78</accession>
<reference evidence="4" key="1">
    <citation type="submission" date="2025-08" db="UniProtKB">
        <authorList>
            <consortium name="RefSeq"/>
        </authorList>
    </citation>
    <scope>IDENTIFICATION</scope>
    <source>
        <tissue evidence="4">Total insect</tissue>
    </source>
</reference>